<dbReference type="Proteomes" id="UP000583556">
    <property type="component" value="Unassembled WGS sequence"/>
</dbReference>
<accession>A0A7Y0BPY4</accession>
<dbReference type="AlphaFoldDB" id="A0A7Y0BPY4"/>
<keyword evidence="2" id="KW-1185">Reference proteome</keyword>
<comment type="caution">
    <text evidence="1">The sequence shown here is derived from an EMBL/GenBank/DDBJ whole genome shotgun (WGS) entry which is preliminary data.</text>
</comment>
<protein>
    <submittedName>
        <fullName evidence="1">Uncharacterized protein</fullName>
    </submittedName>
</protein>
<organism evidence="1 2">
    <name type="scientific">Novosphingobium olei</name>
    <dbReference type="NCBI Taxonomy" id="2728851"/>
    <lineage>
        <taxon>Bacteria</taxon>
        <taxon>Pseudomonadati</taxon>
        <taxon>Pseudomonadota</taxon>
        <taxon>Alphaproteobacteria</taxon>
        <taxon>Sphingomonadales</taxon>
        <taxon>Sphingomonadaceae</taxon>
        <taxon>Novosphingobium</taxon>
    </lineage>
</organism>
<evidence type="ECO:0000313" key="2">
    <source>
        <dbReference type="Proteomes" id="UP000583556"/>
    </source>
</evidence>
<gene>
    <name evidence="1" type="ORF">HHL27_11185</name>
</gene>
<dbReference type="EMBL" id="JABBGM010000004">
    <property type="protein sequence ID" value="NML94228.1"/>
    <property type="molecule type" value="Genomic_DNA"/>
</dbReference>
<name>A0A7Y0BPY4_9SPHN</name>
<reference evidence="1 2" key="1">
    <citation type="submission" date="2020-04" db="EMBL/GenBank/DDBJ databases">
        <title>Novosphingobium sp. TW-4 isolated from soil.</title>
        <authorList>
            <person name="Dahal R.H."/>
            <person name="Chaudhary D.K."/>
        </authorList>
    </citation>
    <scope>NUCLEOTIDE SEQUENCE [LARGE SCALE GENOMIC DNA]</scope>
    <source>
        <strain evidence="1 2">TW-4</strain>
    </source>
</reference>
<proteinExistence type="predicted"/>
<sequence>MWGMPIPFLSTLLAAATVAEPSVAPDSVWVEVGTPGSWDAFAINADATGERVSRNALTHPDAEPDRTRFPTEAGLFERARSQFARFRKAAEPGEGCKPADKDPIYTRLRWRENGQTWTATYSDSCAAMPKGFFETVRPIGQALDRFVPMVVPVPDRP</sequence>
<evidence type="ECO:0000313" key="1">
    <source>
        <dbReference type="EMBL" id="NML94228.1"/>
    </source>
</evidence>
<dbReference type="RefSeq" id="WP_169493485.1">
    <property type="nucleotide sequence ID" value="NZ_JABBGM010000004.1"/>
</dbReference>